<reference evidence="1 2" key="1">
    <citation type="submission" date="2019-09" db="EMBL/GenBank/DDBJ databases">
        <title>Mumia zhuanghuii sp. nov. isolated from the intestinal contents of plateau pika (Ochotona curzoniae) in the Qinghai-Tibet plateau of China.</title>
        <authorList>
            <person name="Tian Z."/>
        </authorList>
    </citation>
    <scope>NUCLEOTIDE SEQUENCE [LARGE SCALE GENOMIC DNA]</scope>
    <source>
        <strain evidence="2">350</strain>
    </source>
</reference>
<evidence type="ECO:0000313" key="2">
    <source>
        <dbReference type="Proteomes" id="UP000307768"/>
    </source>
</evidence>
<protein>
    <submittedName>
        <fullName evidence="1">Uncharacterized protein</fullName>
    </submittedName>
</protein>
<organism evidence="1 2">
    <name type="scientific">Mumia zhuanghuii</name>
    <dbReference type="NCBI Taxonomy" id="2585211"/>
    <lineage>
        <taxon>Bacteria</taxon>
        <taxon>Bacillati</taxon>
        <taxon>Actinomycetota</taxon>
        <taxon>Actinomycetes</taxon>
        <taxon>Propionibacteriales</taxon>
        <taxon>Nocardioidaceae</taxon>
        <taxon>Mumia</taxon>
    </lineage>
</organism>
<accession>A0A5Q6S4W2</accession>
<dbReference type="AlphaFoldDB" id="A0A5Q6S4W2"/>
<name>A0A5Q6S4W2_9ACTN</name>
<dbReference type="Proteomes" id="UP000307768">
    <property type="component" value="Unassembled WGS sequence"/>
</dbReference>
<evidence type="ECO:0000313" key="1">
    <source>
        <dbReference type="EMBL" id="KAA1425407.1"/>
    </source>
</evidence>
<dbReference type="EMBL" id="VDFQ02000001">
    <property type="protein sequence ID" value="KAA1425407.1"/>
    <property type="molecule type" value="Genomic_DNA"/>
</dbReference>
<dbReference type="RefSeq" id="WP_149768582.1">
    <property type="nucleotide sequence ID" value="NZ_VDFQ02000001.1"/>
</dbReference>
<comment type="caution">
    <text evidence="1">The sequence shown here is derived from an EMBL/GenBank/DDBJ whole genome shotgun (WGS) entry which is preliminary data.</text>
</comment>
<proteinExistence type="predicted"/>
<sequence length="69" mass="7934">MDEDPPEAPEIDDDTVRGLVDWLEATARWLSEEHVVAQTYGHEISGESLENLRLYEDAALLFRETYDLP</sequence>
<gene>
    <name evidence="1" type="ORF">FE697_006030</name>
</gene>